<comment type="caution">
    <text evidence="2">The sequence shown here is derived from an EMBL/GenBank/DDBJ whole genome shotgun (WGS) entry which is preliminary data.</text>
</comment>
<accession>A0ABD2U964</accession>
<gene>
    <name evidence="2" type="ORF">AABB24_010501</name>
</gene>
<feature type="region of interest" description="Disordered" evidence="1">
    <location>
        <begin position="1"/>
        <end position="54"/>
    </location>
</feature>
<feature type="compositionally biased region" description="Low complexity" evidence="1">
    <location>
        <begin position="8"/>
        <end position="25"/>
    </location>
</feature>
<feature type="compositionally biased region" description="Polar residues" evidence="1">
    <location>
        <begin position="35"/>
        <end position="52"/>
    </location>
</feature>
<dbReference type="AlphaFoldDB" id="A0ABD2U964"/>
<proteinExistence type="predicted"/>
<evidence type="ECO:0000313" key="2">
    <source>
        <dbReference type="EMBL" id="KAL3365384.1"/>
    </source>
</evidence>
<evidence type="ECO:0000256" key="1">
    <source>
        <dbReference type="SAM" id="MobiDB-lite"/>
    </source>
</evidence>
<feature type="region of interest" description="Disordered" evidence="1">
    <location>
        <begin position="83"/>
        <end position="104"/>
    </location>
</feature>
<keyword evidence="3" id="KW-1185">Reference proteome</keyword>
<reference evidence="2 3" key="1">
    <citation type="submission" date="2024-05" db="EMBL/GenBank/DDBJ databases">
        <title>De novo assembly of an allotetraploid wild potato.</title>
        <authorList>
            <person name="Hosaka A.J."/>
        </authorList>
    </citation>
    <scope>NUCLEOTIDE SEQUENCE [LARGE SCALE GENOMIC DNA]</scope>
    <source>
        <tissue evidence="2">Young leaves</tissue>
    </source>
</reference>
<feature type="compositionally biased region" description="Polar residues" evidence="1">
    <location>
        <begin position="89"/>
        <end position="104"/>
    </location>
</feature>
<feature type="non-terminal residue" evidence="2">
    <location>
        <position position="1"/>
    </location>
</feature>
<sequence>TKTKTPIQSSLSSSSPLPSFFGQSSNNNGELRPASSGQRASRSTGATLSTGENQRRGCYPLLSASLPSSPLFFSPFLPSCETPDDQQLARASSSGGEIASNNSVPSRLLLRRSHRSSEHQQLAATSELVATGEARSFLEFCTRRISTDPSRFDFV</sequence>
<evidence type="ECO:0000313" key="3">
    <source>
        <dbReference type="Proteomes" id="UP001627284"/>
    </source>
</evidence>
<dbReference type="EMBL" id="JBJKTR010000006">
    <property type="protein sequence ID" value="KAL3365384.1"/>
    <property type="molecule type" value="Genomic_DNA"/>
</dbReference>
<dbReference type="Proteomes" id="UP001627284">
    <property type="component" value="Unassembled WGS sequence"/>
</dbReference>
<protein>
    <submittedName>
        <fullName evidence="2">Uncharacterized protein</fullName>
    </submittedName>
</protein>
<organism evidence="2 3">
    <name type="scientific">Solanum stoloniferum</name>
    <dbReference type="NCBI Taxonomy" id="62892"/>
    <lineage>
        <taxon>Eukaryota</taxon>
        <taxon>Viridiplantae</taxon>
        <taxon>Streptophyta</taxon>
        <taxon>Embryophyta</taxon>
        <taxon>Tracheophyta</taxon>
        <taxon>Spermatophyta</taxon>
        <taxon>Magnoliopsida</taxon>
        <taxon>eudicotyledons</taxon>
        <taxon>Gunneridae</taxon>
        <taxon>Pentapetalae</taxon>
        <taxon>asterids</taxon>
        <taxon>lamiids</taxon>
        <taxon>Solanales</taxon>
        <taxon>Solanaceae</taxon>
        <taxon>Solanoideae</taxon>
        <taxon>Solaneae</taxon>
        <taxon>Solanum</taxon>
    </lineage>
</organism>
<name>A0ABD2U964_9SOLN</name>